<evidence type="ECO:0000259" key="3">
    <source>
        <dbReference type="PROSITE" id="PS51747"/>
    </source>
</evidence>
<dbReference type="PANTHER" id="PTHR11079">
    <property type="entry name" value="CYTOSINE DEAMINASE FAMILY MEMBER"/>
    <property type="match status" value="1"/>
</dbReference>
<dbReference type="InterPro" id="IPR016193">
    <property type="entry name" value="Cytidine_deaminase-like"/>
</dbReference>
<dbReference type="PROSITE" id="PS51747">
    <property type="entry name" value="CYT_DCMP_DEAMINASES_2"/>
    <property type="match status" value="1"/>
</dbReference>
<evidence type="ECO:0000313" key="4">
    <source>
        <dbReference type="EMBL" id="OGY90334.1"/>
    </source>
</evidence>
<accession>A0A1G2BMJ0</accession>
<gene>
    <name evidence="4" type="ORF">A3B30_00505</name>
</gene>
<dbReference type="GO" id="GO:0008270">
    <property type="term" value="F:zinc ion binding"/>
    <property type="evidence" value="ECO:0007669"/>
    <property type="project" value="InterPro"/>
</dbReference>
<dbReference type="GO" id="GO:0016787">
    <property type="term" value="F:hydrolase activity"/>
    <property type="evidence" value="ECO:0007669"/>
    <property type="project" value="InterPro"/>
</dbReference>
<feature type="domain" description="CMP/dCMP-type deaminase" evidence="3">
    <location>
        <begin position="1"/>
        <end position="115"/>
    </location>
</feature>
<dbReference type="AlphaFoldDB" id="A0A1G2BMJ0"/>
<name>A0A1G2BMJ0_9BACT</name>
<dbReference type="Gene3D" id="3.40.140.10">
    <property type="entry name" value="Cytidine Deaminase, domain 2"/>
    <property type="match status" value="1"/>
</dbReference>
<dbReference type="Pfam" id="PF00383">
    <property type="entry name" value="dCMP_cyt_deam_1"/>
    <property type="match status" value="1"/>
</dbReference>
<protein>
    <recommendedName>
        <fullName evidence="3">CMP/dCMP-type deaminase domain-containing protein</fullName>
    </recommendedName>
</protein>
<dbReference type="PROSITE" id="PS00903">
    <property type="entry name" value="CYT_DCMP_DEAMINASES_1"/>
    <property type="match status" value="1"/>
</dbReference>
<dbReference type="PANTHER" id="PTHR11079:SF179">
    <property type="entry name" value="TRNA(ADENINE(34)) DEAMINASE, CHLOROPLASTIC"/>
    <property type="match status" value="1"/>
</dbReference>
<keyword evidence="2" id="KW-0862">Zinc</keyword>
<dbReference type="EMBL" id="MHKM01000048">
    <property type="protein sequence ID" value="OGY90334.1"/>
    <property type="molecule type" value="Genomic_DNA"/>
</dbReference>
<sequence>MQVAIDEAIKARDAGDYAVGAVIVKGGKVIARASNRSKRDESPVAHAETLAILEACKIFKSRHLLNCVLYTTHEPCTMCASVIVWAKLAGAVYGARIDDMKQHREHNGNHDYQWRTIEISCDEVIAKSTEKIELVKDFMREECMTLFHS</sequence>
<evidence type="ECO:0000313" key="5">
    <source>
        <dbReference type="Proteomes" id="UP000178248"/>
    </source>
</evidence>
<reference evidence="4 5" key="1">
    <citation type="journal article" date="2016" name="Nat. Commun.">
        <title>Thousands of microbial genomes shed light on interconnected biogeochemical processes in an aquifer system.</title>
        <authorList>
            <person name="Anantharaman K."/>
            <person name="Brown C.T."/>
            <person name="Hug L.A."/>
            <person name="Sharon I."/>
            <person name="Castelle C.J."/>
            <person name="Probst A.J."/>
            <person name="Thomas B.C."/>
            <person name="Singh A."/>
            <person name="Wilkins M.J."/>
            <person name="Karaoz U."/>
            <person name="Brodie E.L."/>
            <person name="Williams K.H."/>
            <person name="Hubbard S.S."/>
            <person name="Banfield J.F."/>
        </authorList>
    </citation>
    <scope>NUCLEOTIDE SEQUENCE [LARGE SCALE GENOMIC DNA]</scope>
</reference>
<keyword evidence="1" id="KW-0479">Metal-binding</keyword>
<organism evidence="4 5">
    <name type="scientific">Candidatus Komeilibacteria bacterium RIFCSPLOWO2_01_FULL_52_15</name>
    <dbReference type="NCBI Taxonomy" id="1798551"/>
    <lineage>
        <taxon>Bacteria</taxon>
        <taxon>Candidatus Komeiliibacteriota</taxon>
    </lineage>
</organism>
<dbReference type="SUPFAM" id="SSF53927">
    <property type="entry name" value="Cytidine deaminase-like"/>
    <property type="match status" value="1"/>
</dbReference>
<comment type="caution">
    <text evidence="4">The sequence shown here is derived from an EMBL/GenBank/DDBJ whole genome shotgun (WGS) entry which is preliminary data.</text>
</comment>
<dbReference type="CDD" id="cd01285">
    <property type="entry name" value="nucleoside_deaminase"/>
    <property type="match status" value="1"/>
</dbReference>
<dbReference type="STRING" id="1798551.A3B30_00505"/>
<proteinExistence type="predicted"/>
<dbReference type="InterPro" id="IPR002125">
    <property type="entry name" value="CMP_dCMP_dom"/>
</dbReference>
<dbReference type="InterPro" id="IPR016192">
    <property type="entry name" value="APOBEC/CMP_deaminase_Zn-bd"/>
</dbReference>
<evidence type="ECO:0000256" key="2">
    <source>
        <dbReference type="ARBA" id="ARBA00022833"/>
    </source>
</evidence>
<evidence type="ECO:0000256" key="1">
    <source>
        <dbReference type="ARBA" id="ARBA00022723"/>
    </source>
</evidence>
<dbReference type="Proteomes" id="UP000178248">
    <property type="component" value="Unassembled WGS sequence"/>
</dbReference>